<organism evidence="3 4">
    <name type="scientific">Eiseniibacteriota bacterium</name>
    <dbReference type="NCBI Taxonomy" id="2212470"/>
    <lineage>
        <taxon>Bacteria</taxon>
        <taxon>Candidatus Eiseniibacteriota</taxon>
    </lineage>
</organism>
<feature type="domain" description="DUF4097" evidence="2">
    <location>
        <begin position="175"/>
        <end position="357"/>
    </location>
</feature>
<keyword evidence="1" id="KW-0732">Signal</keyword>
<feature type="signal peptide" evidence="1">
    <location>
        <begin position="1"/>
        <end position="27"/>
    </location>
</feature>
<accession>A0A538U906</accession>
<name>A0A538U906_UNCEI</name>
<reference evidence="3 4" key="1">
    <citation type="journal article" date="2019" name="Nat. Microbiol.">
        <title>Mediterranean grassland soil C-N compound turnover is dependent on rainfall and depth, and is mediated by genomically divergent microorganisms.</title>
        <authorList>
            <person name="Diamond S."/>
            <person name="Andeer P.F."/>
            <person name="Li Z."/>
            <person name="Crits-Christoph A."/>
            <person name="Burstein D."/>
            <person name="Anantharaman K."/>
            <person name="Lane K.R."/>
            <person name="Thomas B.C."/>
            <person name="Pan C."/>
            <person name="Northen T.R."/>
            <person name="Banfield J.F."/>
        </authorList>
    </citation>
    <scope>NUCLEOTIDE SEQUENCE [LARGE SCALE GENOMIC DNA]</scope>
    <source>
        <strain evidence="3">WS_10</strain>
    </source>
</reference>
<sequence length="380" mass="39579">MNRSHAFASRRAPQAVAILAVAFMVAATDPSAQQRDRYTLEGDRVAMYDVAGELRVEPGTGSAVVVEVVRGGRDAGALSVQTSEDRGIATLSIAFPGRRIVYAAIPGHWEVTQSIDDRGRFKDHFDPLRQRQVRVSGSGSGLVAWADLRILVPPGKSLTLHHLAGHVSVQGVKGDLAIDHGAGDLEVRGVRGALSLDTGSGRATVADLQGDLSVDSGSGGVEISEVRGTTLKLDTGSGSVRATRVDVDALDADTGSGDVVLRELSAERMRLDTGSGAVDVDLSHAPRDITADTGAGSFTLRVPSGFGATFEVDTGSGGVDVGVEHESYEIDHDRVRGKIGDGHGRIRIDGGSGSVRILPGNSKAPGRVGMLSTLLVRDLG</sequence>
<protein>
    <submittedName>
        <fullName evidence="3">DUF4097 domain-containing protein</fullName>
    </submittedName>
</protein>
<comment type="caution">
    <text evidence="3">The sequence shown here is derived from an EMBL/GenBank/DDBJ whole genome shotgun (WGS) entry which is preliminary data.</text>
</comment>
<evidence type="ECO:0000313" key="3">
    <source>
        <dbReference type="EMBL" id="TMQ72376.1"/>
    </source>
</evidence>
<dbReference type="Pfam" id="PF13349">
    <property type="entry name" value="DUF4097"/>
    <property type="match status" value="1"/>
</dbReference>
<proteinExistence type="predicted"/>
<gene>
    <name evidence="3" type="ORF">E6K80_02930</name>
</gene>
<dbReference type="PANTHER" id="PTHR34094:SF1">
    <property type="entry name" value="PROTEIN FAM185A"/>
    <property type="match status" value="1"/>
</dbReference>
<evidence type="ECO:0000256" key="1">
    <source>
        <dbReference type="SAM" id="SignalP"/>
    </source>
</evidence>
<feature type="chain" id="PRO_5021938126" evidence="1">
    <location>
        <begin position="28"/>
        <end position="380"/>
    </location>
</feature>
<dbReference type="InterPro" id="IPR025164">
    <property type="entry name" value="Toastrack_DUF4097"/>
</dbReference>
<dbReference type="EMBL" id="VBPA01000064">
    <property type="protein sequence ID" value="TMQ72376.1"/>
    <property type="molecule type" value="Genomic_DNA"/>
</dbReference>
<evidence type="ECO:0000313" key="4">
    <source>
        <dbReference type="Proteomes" id="UP000319836"/>
    </source>
</evidence>
<dbReference type="Gene3D" id="2.160.20.120">
    <property type="match status" value="1"/>
</dbReference>
<dbReference type="AlphaFoldDB" id="A0A538U906"/>
<evidence type="ECO:0000259" key="2">
    <source>
        <dbReference type="Pfam" id="PF13349"/>
    </source>
</evidence>
<dbReference type="PANTHER" id="PTHR34094">
    <property type="match status" value="1"/>
</dbReference>
<dbReference type="Proteomes" id="UP000319836">
    <property type="component" value="Unassembled WGS sequence"/>
</dbReference>